<feature type="domain" description="SGNH hydrolase-type esterase" evidence="2">
    <location>
        <begin position="26"/>
        <end position="205"/>
    </location>
</feature>
<keyword evidence="4" id="KW-1185">Reference proteome</keyword>
<dbReference type="InterPro" id="IPR036514">
    <property type="entry name" value="SGNH_hydro_sf"/>
</dbReference>
<keyword evidence="3" id="KW-0378">Hydrolase</keyword>
<dbReference type="EMBL" id="JAANAS010000001">
    <property type="protein sequence ID" value="NGZ88716.1"/>
    <property type="molecule type" value="Genomic_DNA"/>
</dbReference>
<evidence type="ECO:0000313" key="4">
    <source>
        <dbReference type="Proteomes" id="UP000643701"/>
    </source>
</evidence>
<reference evidence="3" key="1">
    <citation type="submission" date="2020-03" db="EMBL/GenBank/DDBJ databases">
        <title>Psychroflexus Maritimus sp. nov., isolate from marine sediment.</title>
        <authorList>
            <person name="Zhong Y.-L."/>
        </authorList>
    </citation>
    <scope>NUCLEOTIDE SEQUENCE</scope>
    <source>
        <strain evidence="3">C1</strain>
    </source>
</reference>
<sequence length="222" mass="25450">MRKCIVCITLLLALNIQAQKTMEYLALGDSYTIGEAVPEKLNWPNQLVQKLQKDGVKINQPYIVATTGWRTDELIEAIETDTQLKNKYDLVSLLIGVNNQYQNKPIEIYDKDLRKLLSIAIDKSVHGAGGVFMVGIPDYGDTAYAKKKKLTNVAENVEKFNQVASAIAKEYNIPFYPLFTLSQKFFGQPQMFVDDELHPSGKQYQKWVDYFYQQLKKDRINK</sequence>
<gene>
    <name evidence="3" type="ORF">G7034_00435</name>
</gene>
<dbReference type="InterPro" id="IPR013830">
    <property type="entry name" value="SGNH_hydro"/>
</dbReference>
<dbReference type="RefSeq" id="WP_166398984.1">
    <property type="nucleotide sequence ID" value="NZ_JAANAS010000001.1"/>
</dbReference>
<accession>A0A967E5I0</accession>
<evidence type="ECO:0000313" key="3">
    <source>
        <dbReference type="EMBL" id="NGZ88716.1"/>
    </source>
</evidence>
<name>A0A967E5I0_9FLAO</name>
<protein>
    <submittedName>
        <fullName evidence="3">SGNH/GDSL hydrolase family protein</fullName>
    </submittedName>
</protein>
<evidence type="ECO:0000259" key="2">
    <source>
        <dbReference type="Pfam" id="PF13472"/>
    </source>
</evidence>
<dbReference type="Proteomes" id="UP000643701">
    <property type="component" value="Unassembled WGS sequence"/>
</dbReference>
<dbReference type="Pfam" id="PF13472">
    <property type="entry name" value="Lipase_GDSL_2"/>
    <property type="match status" value="1"/>
</dbReference>
<dbReference type="Gene3D" id="3.40.50.1110">
    <property type="entry name" value="SGNH hydrolase"/>
    <property type="match status" value="1"/>
</dbReference>
<proteinExistence type="predicted"/>
<feature type="chain" id="PRO_5037121734" evidence="1">
    <location>
        <begin position="19"/>
        <end position="222"/>
    </location>
</feature>
<dbReference type="CDD" id="cd01832">
    <property type="entry name" value="SGNH_hydrolase_like_1"/>
    <property type="match status" value="1"/>
</dbReference>
<dbReference type="GO" id="GO:0016788">
    <property type="term" value="F:hydrolase activity, acting on ester bonds"/>
    <property type="evidence" value="ECO:0007669"/>
    <property type="project" value="UniProtKB-ARBA"/>
</dbReference>
<keyword evidence="1" id="KW-0732">Signal</keyword>
<comment type="caution">
    <text evidence="3">The sequence shown here is derived from an EMBL/GenBank/DDBJ whole genome shotgun (WGS) entry which is preliminary data.</text>
</comment>
<dbReference type="AlphaFoldDB" id="A0A967E5I0"/>
<dbReference type="SUPFAM" id="SSF52266">
    <property type="entry name" value="SGNH hydrolase"/>
    <property type="match status" value="1"/>
</dbReference>
<evidence type="ECO:0000256" key="1">
    <source>
        <dbReference type="SAM" id="SignalP"/>
    </source>
</evidence>
<feature type="signal peptide" evidence="1">
    <location>
        <begin position="1"/>
        <end position="18"/>
    </location>
</feature>
<organism evidence="3 4">
    <name type="scientific">Psychroflexus maritimus</name>
    <dbReference type="NCBI Taxonomy" id="2714865"/>
    <lineage>
        <taxon>Bacteria</taxon>
        <taxon>Pseudomonadati</taxon>
        <taxon>Bacteroidota</taxon>
        <taxon>Flavobacteriia</taxon>
        <taxon>Flavobacteriales</taxon>
        <taxon>Flavobacteriaceae</taxon>
        <taxon>Psychroflexus</taxon>
    </lineage>
</organism>